<keyword evidence="2" id="KW-1185">Reference proteome</keyword>
<organism evidence="1 2">
    <name type="scientific">Olivibacter jilunii</name>
    <dbReference type="NCBI Taxonomy" id="985016"/>
    <lineage>
        <taxon>Bacteria</taxon>
        <taxon>Pseudomonadati</taxon>
        <taxon>Bacteroidota</taxon>
        <taxon>Sphingobacteriia</taxon>
        <taxon>Sphingobacteriales</taxon>
        <taxon>Sphingobacteriaceae</taxon>
        <taxon>Olivibacter</taxon>
    </lineage>
</organism>
<name>A0ABW6AYK5_9SPHI</name>
<evidence type="ECO:0000313" key="2">
    <source>
        <dbReference type="Proteomes" id="UP001597560"/>
    </source>
</evidence>
<evidence type="ECO:0008006" key="3">
    <source>
        <dbReference type="Google" id="ProtNLM"/>
    </source>
</evidence>
<accession>A0ABW6AYK5</accession>
<sequence>MTPKQIRYVRGLLAKAGLLDMKDEIVFNFTNGRTQSLKEMTYHETNALISSLTGKLNPDLQKRNKMIAKIFSLAHEMHWELPNGNVDIAHIDSFCLTKTKHKKKLSKFTTDELPELVTVLERVHYSFLKGI</sequence>
<comment type="caution">
    <text evidence="1">The sequence shown here is derived from an EMBL/GenBank/DDBJ whole genome shotgun (WGS) entry which is preliminary data.</text>
</comment>
<proteinExistence type="predicted"/>
<dbReference type="EMBL" id="JBHUPA010000002">
    <property type="protein sequence ID" value="MFD2961348.1"/>
    <property type="molecule type" value="Genomic_DNA"/>
</dbReference>
<dbReference type="RefSeq" id="WP_377609483.1">
    <property type="nucleotide sequence ID" value="NZ_JBHUPA010000002.1"/>
</dbReference>
<protein>
    <recommendedName>
        <fullName evidence="3">DUF1018 domain-containing protein</fullName>
    </recommendedName>
</protein>
<reference evidence="2" key="1">
    <citation type="journal article" date="2019" name="Int. J. Syst. Evol. Microbiol.">
        <title>The Global Catalogue of Microorganisms (GCM) 10K type strain sequencing project: providing services to taxonomists for standard genome sequencing and annotation.</title>
        <authorList>
            <consortium name="The Broad Institute Genomics Platform"/>
            <consortium name="The Broad Institute Genome Sequencing Center for Infectious Disease"/>
            <person name="Wu L."/>
            <person name="Ma J."/>
        </authorList>
    </citation>
    <scope>NUCLEOTIDE SEQUENCE [LARGE SCALE GENOMIC DNA]</scope>
    <source>
        <strain evidence="2">KCTC 23098</strain>
    </source>
</reference>
<gene>
    <name evidence="1" type="ORF">ACFS6J_06110</name>
</gene>
<evidence type="ECO:0000313" key="1">
    <source>
        <dbReference type="EMBL" id="MFD2961348.1"/>
    </source>
</evidence>
<dbReference type="Proteomes" id="UP001597560">
    <property type="component" value="Unassembled WGS sequence"/>
</dbReference>